<name>A0A830D2L5_9LAMI</name>
<reference evidence="2" key="1">
    <citation type="submission" date="2020-07" db="EMBL/GenBank/DDBJ databases">
        <title>Ethylene signaling mediates host invasion by parasitic plants.</title>
        <authorList>
            <person name="Yoshida S."/>
        </authorList>
    </citation>
    <scope>NUCLEOTIDE SEQUENCE</scope>
    <source>
        <strain evidence="2">Okayama</strain>
    </source>
</reference>
<evidence type="ECO:0000256" key="1">
    <source>
        <dbReference type="SAM" id="MobiDB-lite"/>
    </source>
</evidence>
<evidence type="ECO:0000313" key="3">
    <source>
        <dbReference type="Proteomes" id="UP000653305"/>
    </source>
</evidence>
<accession>A0A830D2L5</accession>
<proteinExistence type="predicted"/>
<feature type="region of interest" description="Disordered" evidence="1">
    <location>
        <begin position="100"/>
        <end position="133"/>
    </location>
</feature>
<dbReference type="EMBL" id="BMAC01000747">
    <property type="protein sequence ID" value="GFQ02424.1"/>
    <property type="molecule type" value="Genomic_DNA"/>
</dbReference>
<evidence type="ECO:0000313" key="2">
    <source>
        <dbReference type="EMBL" id="GFQ02424.1"/>
    </source>
</evidence>
<comment type="caution">
    <text evidence="2">The sequence shown here is derived from an EMBL/GenBank/DDBJ whole genome shotgun (WGS) entry which is preliminary data.</text>
</comment>
<feature type="compositionally biased region" description="Low complexity" evidence="1">
    <location>
        <begin position="103"/>
        <end position="117"/>
    </location>
</feature>
<dbReference type="Proteomes" id="UP000653305">
    <property type="component" value="Unassembled WGS sequence"/>
</dbReference>
<keyword evidence="3" id="KW-1185">Reference proteome</keyword>
<gene>
    <name evidence="2" type="ORF">PHJA_002386300</name>
</gene>
<sequence length="193" mass="21433">MDIYTYRDTERANYSERIPSSSALSVSSSTRASRDLRHWPCERGFARDARVAVQIHRPSGRFQGLLNIATTVHYSLSYLILERVSTVSFRDVMEKNEHELRRLSSGGSKRGQKSSGGESHGFPNGTDSMTPSSSKASAALKEWNCVREIAGEIKGLKSDGGGLLCGMKTQMRISFCPSDLNFQFWVNLFGENA</sequence>
<dbReference type="OrthoDB" id="1909968at2759"/>
<protein>
    <submittedName>
        <fullName evidence="2">Uncharacterized protein</fullName>
    </submittedName>
</protein>
<organism evidence="2 3">
    <name type="scientific">Phtheirospermum japonicum</name>
    <dbReference type="NCBI Taxonomy" id="374723"/>
    <lineage>
        <taxon>Eukaryota</taxon>
        <taxon>Viridiplantae</taxon>
        <taxon>Streptophyta</taxon>
        <taxon>Embryophyta</taxon>
        <taxon>Tracheophyta</taxon>
        <taxon>Spermatophyta</taxon>
        <taxon>Magnoliopsida</taxon>
        <taxon>eudicotyledons</taxon>
        <taxon>Gunneridae</taxon>
        <taxon>Pentapetalae</taxon>
        <taxon>asterids</taxon>
        <taxon>lamiids</taxon>
        <taxon>Lamiales</taxon>
        <taxon>Orobanchaceae</taxon>
        <taxon>Orobanchaceae incertae sedis</taxon>
        <taxon>Phtheirospermum</taxon>
    </lineage>
</organism>
<dbReference type="AlphaFoldDB" id="A0A830D2L5"/>